<dbReference type="EMBL" id="QWET01000023">
    <property type="protein sequence ID" value="RIH63245.1"/>
    <property type="molecule type" value="Genomic_DNA"/>
</dbReference>
<feature type="region of interest" description="Disordered" evidence="1">
    <location>
        <begin position="1"/>
        <end position="34"/>
    </location>
</feature>
<evidence type="ECO:0000313" key="3">
    <source>
        <dbReference type="Proteomes" id="UP000266441"/>
    </source>
</evidence>
<accession>A0A399CTJ8</accession>
<name>A0A399CTJ8_9BACT</name>
<protein>
    <submittedName>
        <fullName evidence="2">Uncharacterized protein</fullName>
    </submittedName>
</protein>
<gene>
    <name evidence="2" type="ORF">D1164_20550</name>
</gene>
<feature type="compositionally biased region" description="Basic and acidic residues" evidence="1">
    <location>
        <begin position="1"/>
        <end position="10"/>
    </location>
</feature>
<reference evidence="2 3" key="1">
    <citation type="journal article" date="2015" name="Int. J. Syst. Evol. Microbiol.">
        <title>Mariniphaga sediminis sp. nov., isolated from coastal sediment.</title>
        <authorList>
            <person name="Wang F.Q."/>
            <person name="Shen Q.Y."/>
            <person name="Chen G.J."/>
            <person name="Du Z.J."/>
        </authorList>
    </citation>
    <scope>NUCLEOTIDE SEQUENCE [LARGE SCALE GENOMIC DNA]</scope>
    <source>
        <strain evidence="2 3">SY21</strain>
    </source>
</reference>
<sequence length="82" mass="8912">MARVCEERSDAAAPRLPGELATKGPPFADADLQSLPQPPELKIKILTALKNDSNDLVCFCKTKHGLQIRATGEDCPLKQNIL</sequence>
<keyword evidence="3" id="KW-1185">Reference proteome</keyword>
<dbReference type="RefSeq" id="WP_119351787.1">
    <property type="nucleotide sequence ID" value="NZ_QWET01000023.1"/>
</dbReference>
<organism evidence="2 3">
    <name type="scientific">Mariniphaga sediminis</name>
    <dbReference type="NCBI Taxonomy" id="1628158"/>
    <lineage>
        <taxon>Bacteria</taxon>
        <taxon>Pseudomonadati</taxon>
        <taxon>Bacteroidota</taxon>
        <taxon>Bacteroidia</taxon>
        <taxon>Marinilabiliales</taxon>
        <taxon>Prolixibacteraceae</taxon>
        <taxon>Mariniphaga</taxon>
    </lineage>
</organism>
<evidence type="ECO:0000313" key="2">
    <source>
        <dbReference type="EMBL" id="RIH63245.1"/>
    </source>
</evidence>
<dbReference type="Proteomes" id="UP000266441">
    <property type="component" value="Unassembled WGS sequence"/>
</dbReference>
<proteinExistence type="predicted"/>
<evidence type="ECO:0000256" key="1">
    <source>
        <dbReference type="SAM" id="MobiDB-lite"/>
    </source>
</evidence>
<comment type="caution">
    <text evidence="2">The sequence shown here is derived from an EMBL/GenBank/DDBJ whole genome shotgun (WGS) entry which is preliminary data.</text>
</comment>
<dbReference type="AlphaFoldDB" id="A0A399CTJ8"/>